<dbReference type="SUPFAM" id="SSF54695">
    <property type="entry name" value="POZ domain"/>
    <property type="match status" value="1"/>
</dbReference>
<accession>A0A2C9L7F3</accession>
<dbReference type="SUPFAM" id="SSF51101">
    <property type="entry name" value="Mannose-binding lectins"/>
    <property type="match status" value="1"/>
</dbReference>
<feature type="domain" description="BTB" evidence="3">
    <location>
        <begin position="50"/>
        <end position="115"/>
    </location>
</feature>
<dbReference type="RefSeq" id="XP_013065891.2">
    <property type="nucleotide sequence ID" value="XM_013210437.2"/>
</dbReference>
<dbReference type="Gene3D" id="1.25.40.420">
    <property type="match status" value="1"/>
</dbReference>
<reference evidence="4" key="1">
    <citation type="submission" date="2020-05" db="UniProtKB">
        <authorList>
            <consortium name="EnsemblMetazoa"/>
        </authorList>
    </citation>
    <scope>IDENTIFICATION</scope>
    <source>
        <strain evidence="4">BB02</strain>
    </source>
</reference>
<evidence type="ECO:0000313" key="5">
    <source>
        <dbReference type="Proteomes" id="UP000076420"/>
    </source>
</evidence>
<evidence type="ECO:0000259" key="3">
    <source>
        <dbReference type="PROSITE" id="PS50097"/>
    </source>
</evidence>
<dbReference type="InterPro" id="IPR000210">
    <property type="entry name" value="BTB/POZ_dom"/>
</dbReference>
<dbReference type="SMART" id="SM00875">
    <property type="entry name" value="BACK"/>
    <property type="match status" value="1"/>
</dbReference>
<protein>
    <recommendedName>
        <fullName evidence="3">BTB domain-containing protein</fullName>
    </recommendedName>
</protein>
<dbReference type="PANTHER" id="PTHR24412">
    <property type="entry name" value="KELCH PROTEIN"/>
    <property type="match status" value="1"/>
</dbReference>
<dbReference type="EnsemblMetazoa" id="BGLB027857-RA">
    <property type="protein sequence ID" value="BGLB027857-PA"/>
    <property type="gene ID" value="BGLB027857"/>
</dbReference>
<dbReference type="Proteomes" id="UP000076420">
    <property type="component" value="Unassembled WGS sequence"/>
</dbReference>
<dbReference type="InterPro" id="IPR011333">
    <property type="entry name" value="SKP1/BTB/POZ_sf"/>
</dbReference>
<dbReference type="InterPro" id="IPR001229">
    <property type="entry name" value="Jacalin-like_lectin_dom"/>
</dbReference>
<dbReference type="EnsemblMetazoa" id="BGLB027857-RC">
    <property type="protein sequence ID" value="BGLB027857-PC"/>
    <property type="gene ID" value="BGLB027857"/>
</dbReference>
<dbReference type="PANTHER" id="PTHR24412:SF441">
    <property type="entry name" value="KELCH-LIKE PROTEIN 28"/>
    <property type="match status" value="1"/>
</dbReference>
<dbReference type="STRING" id="6526.A0A2C9L7F3"/>
<dbReference type="InterPro" id="IPR011705">
    <property type="entry name" value="BACK"/>
</dbReference>
<dbReference type="Gene3D" id="2.100.10.30">
    <property type="entry name" value="Jacalin-like lectin domain"/>
    <property type="match status" value="1"/>
</dbReference>
<dbReference type="RefSeq" id="XP_013065888.2">
    <property type="nucleotide sequence ID" value="XM_013210434.2"/>
</dbReference>
<dbReference type="EnsemblMetazoa" id="BGLB027857-RD">
    <property type="protein sequence ID" value="BGLB027857-PD"/>
    <property type="gene ID" value="BGLB027857"/>
</dbReference>
<evidence type="ECO:0000256" key="1">
    <source>
        <dbReference type="ARBA" id="ARBA00022441"/>
    </source>
</evidence>
<dbReference type="SMART" id="SM00225">
    <property type="entry name" value="BTB"/>
    <property type="match status" value="1"/>
</dbReference>
<dbReference type="VEuPathDB" id="VectorBase:BGLB027857"/>
<organism evidence="4 5">
    <name type="scientific">Biomphalaria glabrata</name>
    <name type="common">Bloodfluke planorb</name>
    <name type="synonym">Freshwater snail</name>
    <dbReference type="NCBI Taxonomy" id="6526"/>
    <lineage>
        <taxon>Eukaryota</taxon>
        <taxon>Metazoa</taxon>
        <taxon>Spiralia</taxon>
        <taxon>Lophotrochozoa</taxon>
        <taxon>Mollusca</taxon>
        <taxon>Gastropoda</taxon>
        <taxon>Heterobranchia</taxon>
        <taxon>Euthyneura</taxon>
        <taxon>Panpulmonata</taxon>
        <taxon>Hygrophila</taxon>
        <taxon>Lymnaeoidea</taxon>
        <taxon>Planorbidae</taxon>
        <taxon>Biomphalaria</taxon>
    </lineage>
</organism>
<keyword evidence="2" id="KW-0677">Repeat</keyword>
<dbReference type="RefSeq" id="XP_013065890.2">
    <property type="nucleotide sequence ID" value="XM_013210436.2"/>
</dbReference>
<sequence>MAEEQISVDGDVNDTEDLEPEKEVKAIYDDKRPQKLLQTAWQNLQSGLYTDVIVIVDERKFPAHRLVLSSLSDYFPPLLKIDEKGKGEVIIQNVSSEDFDILLKYAYTGLVDITPDNVQSVLIAADYLSIEFVKRECTTYMKSHIDIDNVCDALIFAKSFVINDLEQKAFKFLLENLDSVSRTVGFAKLDSHYLAKILDDDNLVLFQNQAIMRSKDREKLVLEAVLRYLLIRNEEDPNLIQILISSVRLPEISEEEVKNCLESYKQFRNNSIVKRSLVLRKKALYIISQKEEPEFASLVASASEVPSSWFRKRKLAFYTITPGLRSYASGGEVGRVNDHPDFKLTDANFKIQKIEIWTRLWDTAEIIGGMKIVYQSMDGHCSDIEYFKGVSHHVENTHIVELEPNEFIIKVNIGSGWLIDSLCFHTTLGKVYGPFGGVGGGIHEEIAPRDSPSYLFDMGYQSVVTQGSPAIYNLCLRWIAFS</sequence>
<dbReference type="Gene3D" id="3.30.710.10">
    <property type="entry name" value="Potassium Channel Kv1.1, Chain A"/>
    <property type="match status" value="1"/>
</dbReference>
<dbReference type="RefSeq" id="XP_013065889.2">
    <property type="nucleotide sequence ID" value="XM_013210435.2"/>
</dbReference>
<proteinExistence type="predicted"/>
<evidence type="ECO:0000256" key="2">
    <source>
        <dbReference type="ARBA" id="ARBA00022737"/>
    </source>
</evidence>
<dbReference type="CDD" id="cd18186">
    <property type="entry name" value="BTB_POZ_ZBTB_KLHL-like"/>
    <property type="match status" value="1"/>
</dbReference>
<dbReference type="Pfam" id="PF00651">
    <property type="entry name" value="BTB"/>
    <property type="match status" value="1"/>
</dbReference>
<dbReference type="PROSITE" id="PS50097">
    <property type="entry name" value="BTB"/>
    <property type="match status" value="1"/>
</dbReference>
<dbReference type="CDD" id="cd14733">
    <property type="entry name" value="BACK"/>
    <property type="match status" value="1"/>
</dbReference>
<dbReference type="VEuPathDB" id="VectorBase:BGLAX_041866"/>
<name>A0A2C9L7F3_BIOGL</name>
<dbReference type="OrthoDB" id="6357972at2759"/>
<evidence type="ECO:0000313" key="4">
    <source>
        <dbReference type="EnsemblMetazoa" id="BGLB027857-PB"/>
    </source>
</evidence>
<dbReference type="EnsemblMetazoa" id="BGLB027857-RB">
    <property type="protein sequence ID" value="BGLB027857-PB"/>
    <property type="gene ID" value="BGLB027857"/>
</dbReference>
<dbReference type="KEGG" id="bgt:106054538"/>
<dbReference type="InterPro" id="IPR036404">
    <property type="entry name" value="Jacalin-like_lectin_dom_sf"/>
</dbReference>
<gene>
    <name evidence="4" type="primary">106054538</name>
</gene>
<keyword evidence="1" id="KW-0880">Kelch repeat</keyword>
<dbReference type="Pfam" id="PF01419">
    <property type="entry name" value="Jacalin"/>
    <property type="match status" value="1"/>
</dbReference>
<dbReference type="AlphaFoldDB" id="A0A2C9L7F3"/>
<dbReference type="Pfam" id="PF07707">
    <property type="entry name" value="BACK"/>
    <property type="match status" value="1"/>
</dbReference>